<organism evidence="7 8">
    <name type="scientific">Acidiphilium iwatense</name>
    <dbReference type="NCBI Taxonomy" id="768198"/>
    <lineage>
        <taxon>Bacteria</taxon>
        <taxon>Pseudomonadati</taxon>
        <taxon>Pseudomonadota</taxon>
        <taxon>Alphaproteobacteria</taxon>
        <taxon>Acetobacterales</taxon>
        <taxon>Acidocellaceae</taxon>
        <taxon>Acidiphilium</taxon>
    </lineage>
</organism>
<dbReference type="EMBL" id="JAKGBZ010000014">
    <property type="protein sequence ID" value="MCF3946804.1"/>
    <property type="molecule type" value="Genomic_DNA"/>
</dbReference>
<reference evidence="7 8" key="1">
    <citation type="submission" date="2022-01" db="EMBL/GenBank/DDBJ databases">
        <authorList>
            <person name="Won M."/>
            <person name="Kim S.-J."/>
            <person name="Kwon S.-W."/>
        </authorList>
    </citation>
    <scope>NUCLEOTIDE SEQUENCE [LARGE SCALE GENOMIC DNA]</scope>
    <source>
        <strain evidence="7 8">KCTC 23505</strain>
    </source>
</reference>
<feature type="domain" description="AMP-dependent synthetase/ligase" evidence="5">
    <location>
        <begin position="22"/>
        <end position="398"/>
    </location>
</feature>
<dbReference type="NCBIfam" id="NF004837">
    <property type="entry name" value="PRK06187.1"/>
    <property type="match status" value="1"/>
</dbReference>
<proteinExistence type="inferred from homology"/>
<keyword evidence="4" id="KW-0443">Lipid metabolism</keyword>
<dbReference type="Proteomes" id="UP001521209">
    <property type="component" value="Unassembled WGS sequence"/>
</dbReference>
<dbReference type="Pfam" id="PF13193">
    <property type="entry name" value="AMP-binding_C"/>
    <property type="match status" value="1"/>
</dbReference>
<keyword evidence="2 7" id="KW-0436">Ligase</keyword>
<evidence type="ECO:0000259" key="5">
    <source>
        <dbReference type="Pfam" id="PF00501"/>
    </source>
</evidence>
<dbReference type="InterPro" id="IPR025110">
    <property type="entry name" value="AMP-bd_C"/>
</dbReference>
<dbReference type="PANTHER" id="PTHR43859:SF4">
    <property type="entry name" value="BUTANOATE--COA LIGASE AAE1-RELATED"/>
    <property type="match status" value="1"/>
</dbReference>
<gene>
    <name evidence="7" type="ORF">L2A60_08940</name>
</gene>
<evidence type="ECO:0000256" key="2">
    <source>
        <dbReference type="ARBA" id="ARBA00022598"/>
    </source>
</evidence>
<evidence type="ECO:0000313" key="8">
    <source>
        <dbReference type="Proteomes" id="UP001521209"/>
    </source>
</evidence>
<dbReference type="RefSeq" id="WP_235704039.1">
    <property type="nucleotide sequence ID" value="NZ_JAKGBZ010000014.1"/>
</dbReference>
<comment type="similarity">
    <text evidence="1">Belongs to the ATP-dependent AMP-binding enzyme family.</text>
</comment>
<keyword evidence="8" id="KW-1185">Reference proteome</keyword>
<dbReference type="CDD" id="cd12119">
    <property type="entry name" value="ttLC_FACS_AlkK_like"/>
    <property type="match status" value="1"/>
</dbReference>
<evidence type="ECO:0000256" key="3">
    <source>
        <dbReference type="ARBA" id="ARBA00022832"/>
    </source>
</evidence>
<feature type="domain" description="AMP-binding enzyme C-terminal" evidence="6">
    <location>
        <begin position="450"/>
        <end position="529"/>
    </location>
</feature>
<dbReference type="Gene3D" id="3.40.50.12780">
    <property type="entry name" value="N-terminal domain of ligase-like"/>
    <property type="match status" value="1"/>
</dbReference>
<name>A0ABS9DVP5_9PROT</name>
<dbReference type="InterPro" id="IPR042099">
    <property type="entry name" value="ANL_N_sf"/>
</dbReference>
<accession>A0ABS9DVP5</accession>
<keyword evidence="3" id="KW-0276">Fatty acid metabolism</keyword>
<dbReference type="InterPro" id="IPR000873">
    <property type="entry name" value="AMP-dep_synth/lig_dom"/>
</dbReference>
<dbReference type="InterPro" id="IPR045851">
    <property type="entry name" value="AMP-bd_C_sf"/>
</dbReference>
<dbReference type="PANTHER" id="PTHR43859">
    <property type="entry name" value="ACYL-ACTIVATING ENZYME"/>
    <property type="match status" value="1"/>
</dbReference>
<dbReference type="GO" id="GO:0016874">
    <property type="term" value="F:ligase activity"/>
    <property type="evidence" value="ECO:0007669"/>
    <property type="project" value="UniProtKB-KW"/>
</dbReference>
<protein>
    <submittedName>
        <fullName evidence="7">Fatty acid--CoA ligase</fullName>
    </submittedName>
</protein>
<sequence length="548" mass="60076">MSAQPYSLLIKHILKMPIAQASRREIVYRGDRRFTYPQFVERVNRLGGVLAGLGAAMGSRIAVMDWDSHRYLEAYFAVPMSGAVLMMVNIRLSPDQIAYTIDHSGAEILFVNSDFLPVLSAIRDRLPRLRAIVLMTDEASPPDLPEGFAGEYEALLAQVPAEHDFPDFDENTQATTFYTTGTTGLPKGVMFSHRQLVLHTMVIMATMAMAGLNGRISREDVYMPLTPMFHVHAWGFPYAATMMGMQQVYVGRFLPDVVCRLLRTERVTVSHCVPTIMHMILTAPAAKDIDLTGWRVIIGGSALPRALCEAGLARGLDIYAAYGMSETCPILTMTQLRGDILDAAENRNEAEVAIRISAGLPATLVELRVVDDAMNDVPRDGKSVGEVVARSPFLTPGYAGNPEASDALWRGGWLHTGDIGTLDADGYLRIVDRVKDVIKTGGEWISSIGIEDIILTHPGVAEAAVVGVPDERWGERPVAFVVLKQNAAQDEEAIRSHVRARADLGEISRYAVPDRIVIVEALDKTSVGKLDKKTMRIRATETSPHAVA</sequence>
<dbReference type="Pfam" id="PF00501">
    <property type="entry name" value="AMP-binding"/>
    <property type="match status" value="1"/>
</dbReference>
<comment type="caution">
    <text evidence="7">The sequence shown here is derived from an EMBL/GenBank/DDBJ whole genome shotgun (WGS) entry which is preliminary data.</text>
</comment>
<evidence type="ECO:0000256" key="1">
    <source>
        <dbReference type="ARBA" id="ARBA00006432"/>
    </source>
</evidence>
<dbReference type="Gene3D" id="3.30.300.30">
    <property type="match status" value="1"/>
</dbReference>
<evidence type="ECO:0000313" key="7">
    <source>
        <dbReference type="EMBL" id="MCF3946804.1"/>
    </source>
</evidence>
<dbReference type="SUPFAM" id="SSF56801">
    <property type="entry name" value="Acetyl-CoA synthetase-like"/>
    <property type="match status" value="1"/>
</dbReference>
<evidence type="ECO:0000259" key="6">
    <source>
        <dbReference type="Pfam" id="PF13193"/>
    </source>
</evidence>
<evidence type="ECO:0000256" key="4">
    <source>
        <dbReference type="ARBA" id="ARBA00023098"/>
    </source>
</evidence>